<dbReference type="SUPFAM" id="SSF56672">
    <property type="entry name" value="DNA/RNA polymerases"/>
    <property type="match status" value="1"/>
</dbReference>
<evidence type="ECO:0000259" key="1">
    <source>
        <dbReference type="PROSITE" id="PS50878"/>
    </source>
</evidence>
<evidence type="ECO:0000313" key="3">
    <source>
        <dbReference type="Proteomes" id="UP001153555"/>
    </source>
</evidence>
<dbReference type="CDD" id="cd01650">
    <property type="entry name" value="RT_nLTR_like"/>
    <property type="match status" value="1"/>
</dbReference>
<evidence type="ECO:0000313" key="2">
    <source>
        <dbReference type="EMBL" id="CAA0837856.1"/>
    </source>
</evidence>
<dbReference type="OrthoDB" id="913216at2759"/>
<dbReference type="Proteomes" id="UP001153555">
    <property type="component" value="Unassembled WGS sequence"/>
</dbReference>
<accession>A0A9N7RNU0</accession>
<sequence length="230" mass="26188">MSKIRSRNTKWMALKLDMSKAYDRVEWSFIDAMLTRKGFPPRFKALIYNCISTVRFSFSINGVIMGSLVPSRGLRQGCSLSPYLFILCAEGFSEALRHAEVSGDLMGMRCSRQGPRISHLFFADDSIIFSKARPQEATFILNILRRYEHASGQIINLKKTTITFSPNTPISSRNDIWSLFGIQNPSSHSTYLGLPFVVGRAKFRTFASVQDKVWKRLQGWNRNLFSKGGR</sequence>
<gene>
    <name evidence="2" type="ORF">SHERM_00251</name>
</gene>
<dbReference type="AlphaFoldDB" id="A0A9N7RNU0"/>
<dbReference type="InterPro" id="IPR000477">
    <property type="entry name" value="RT_dom"/>
</dbReference>
<proteinExistence type="predicted"/>
<organism evidence="2 3">
    <name type="scientific">Striga hermonthica</name>
    <name type="common">Purple witchweed</name>
    <name type="synonym">Buchnera hermonthica</name>
    <dbReference type="NCBI Taxonomy" id="68872"/>
    <lineage>
        <taxon>Eukaryota</taxon>
        <taxon>Viridiplantae</taxon>
        <taxon>Streptophyta</taxon>
        <taxon>Embryophyta</taxon>
        <taxon>Tracheophyta</taxon>
        <taxon>Spermatophyta</taxon>
        <taxon>Magnoliopsida</taxon>
        <taxon>eudicotyledons</taxon>
        <taxon>Gunneridae</taxon>
        <taxon>Pentapetalae</taxon>
        <taxon>asterids</taxon>
        <taxon>lamiids</taxon>
        <taxon>Lamiales</taxon>
        <taxon>Orobanchaceae</taxon>
        <taxon>Buchnereae</taxon>
        <taxon>Striga</taxon>
    </lineage>
</organism>
<dbReference type="PROSITE" id="PS50878">
    <property type="entry name" value="RT_POL"/>
    <property type="match status" value="1"/>
</dbReference>
<name>A0A9N7RNU0_STRHE</name>
<dbReference type="PANTHER" id="PTHR33116:SF86">
    <property type="entry name" value="REVERSE TRANSCRIPTASE DOMAIN-CONTAINING PROTEIN"/>
    <property type="match status" value="1"/>
</dbReference>
<dbReference type="InterPro" id="IPR043502">
    <property type="entry name" value="DNA/RNA_pol_sf"/>
</dbReference>
<dbReference type="PANTHER" id="PTHR33116">
    <property type="entry name" value="REVERSE TRANSCRIPTASE ZINC-BINDING DOMAIN-CONTAINING PROTEIN-RELATED-RELATED"/>
    <property type="match status" value="1"/>
</dbReference>
<keyword evidence="3" id="KW-1185">Reference proteome</keyword>
<comment type="caution">
    <text evidence="2">The sequence shown here is derived from an EMBL/GenBank/DDBJ whole genome shotgun (WGS) entry which is preliminary data.</text>
</comment>
<feature type="domain" description="Reverse transcriptase" evidence="1">
    <location>
        <begin position="1"/>
        <end position="196"/>
    </location>
</feature>
<protein>
    <submittedName>
        <fullName evidence="2">Uncharacterized mitochondrial protein AtMg01250</fullName>
    </submittedName>
</protein>
<dbReference type="Pfam" id="PF00078">
    <property type="entry name" value="RVT_1"/>
    <property type="match status" value="1"/>
</dbReference>
<dbReference type="EMBL" id="CACSLK010030614">
    <property type="protein sequence ID" value="CAA0837856.1"/>
    <property type="molecule type" value="Genomic_DNA"/>
</dbReference>
<reference evidence="2" key="1">
    <citation type="submission" date="2019-12" db="EMBL/GenBank/DDBJ databases">
        <authorList>
            <person name="Scholes J."/>
        </authorList>
    </citation>
    <scope>NUCLEOTIDE SEQUENCE</scope>
</reference>